<organism evidence="2 3">
    <name type="scientific">Labrys neptuniae</name>
    <dbReference type="NCBI Taxonomy" id="376174"/>
    <lineage>
        <taxon>Bacteria</taxon>
        <taxon>Pseudomonadati</taxon>
        <taxon>Pseudomonadota</taxon>
        <taxon>Alphaproteobacteria</taxon>
        <taxon>Hyphomicrobiales</taxon>
        <taxon>Xanthobacteraceae</taxon>
        <taxon>Labrys</taxon>
    </lineage>
</organism>
<dbReference type="SUPFAM" id="SSF51197">
    <property type="entry name" value="Clavaminate synthase-like"/>
    <property type="match status" value="1"/>
</dbReference>
<dbReference type="PANTHER" id="PTHR20883">
    <property type="entry name" value="PHYTANOYL-COA DIOXYGENASE DOMAIN CONTAINING 1"/>
    <property type="match status" value="1"/>
</dbReference>
<gene>
    <name evidence="2" type="ORF">ABXS05_33670</name>
</gene>
<keyword evidence="2" id="KW-0560">Oxidoreductase</keyword>
<dbReference type="EMBL" id="JBFNQD010000029">
    <property type="protein sequence ID" value="MEW9310535.1"/>
    <property type="molecule type" value="Genomic_DNA"/>
</dbReference>
<dbReference type="InterPro" id="IPR008775">
    <property type="entry name" value="Phytyl_CoA_dOase-like"/>
</dbReference>
<evidence type="ECO:0000313" key="3">
    <source>
        <dbReference type="Proteomes" id="UP001555786"/>
    </source>
</evidence>
<protein>
    <submittedName>
        <fullName evidence="2">Phytanoyl-CoA dioxygenase family protein</fullName>
    </submittedName>
</protein>
<name>A0ABV3PXX4_9HYPH</name>
<comment type="caution">
    <text evidence="2">The sequence shown here is derived from an EMBL/GenBank/DDBJ whole genome shotgun (WGS) entry which is preliminary data.</text>
</comment>
<evidence type="ECO:0000256" key="1">
    <source>
        <dbReference type="ARBA" id="ARBA00001954"/>
    </source>
</evidence>
<evidence type="ECO:0000313" key="2">
    <source>
        <dbReference type="EMBL" id="MEW9310535.1"/>
    </source>
</evidence>
<comment type="cofactor">
    <cofactor evidence="1">
        <name>Fe(2+)</name>
        <dbReference type="ChEBI" id="CHEBI:29033"/>
    </cofactor>
</comment>
<dbReference type="PANTHER" id="PTHR20883:SF48">
    <property type="entry name" value="ECTOINE DIOXYGENASE"/>
    <property type="match status" value="1"/>
</dbReference>
<dbReference type="GO" id="GO:0051213">
    <property type="term" value="F:dioxygenase activity"/>
    <property type="evidence" value="ECO:0007669"/>
    <property type="project" value="UniProtKB-KW"/>
</dbReference>
<reference evidence="2 3" key="1">
    <citation type="submission" date="2024-07" db="EMBL/GenBank/DDBJ databases">
        <title>Description of Labrys sedimenti sp. nov., isolated from a diclofenac-degrading enrichment culture.</title>
        <authorList>
            <person name="Tancsics A."/>
            <person name="Csepanyi A."/>
        </authorList>
    </citation>
    <scope>NUCLEOTIDE SEQUENCE [LARGE SCALE GENOMIC DNA]</scope>
    <source>
        <strain evidence="2 3">LMG 23578</strain>
    </source>
</reference>
<proteinExistence type="predicted"/>
<dbReference type="Gene3D" id="2.60.120.620">
    <property type="entry name" value="q2cbj1_9rhob like domain"/>
    <property type="match status" value="1"/>
</dbReference>
<dbReference type="Pfam" id="PF05721">
    <property type="entry name" value="PhyH"/>
    <property type="match status" value="1"/>
</dbReference>
<dbReference type="Proteomes" id="UP001555786">
    <property type="component" value="Unassembled WGS sequence"/>
</dbReference>
<dbReference type="RefSeq" id="WP_367626916.1">
    <property type="nucleotide sequence ID" value="NZ_JBFNQD010000029.1"/>
</dbReference>
<keyword evidence="3" id="KW-1185">Reference proteome</keyword>
<keyword evidence="2" id="KW-0223">Dioxygenase</keyword>
<accession>A0ABV3PXX4</accession>
<sequence length="345" mass="39079">MLGLANFIRRGIKTKAKKNERQKESPLVLERKFREAYIAERPVDLEAVEEFRGDAFPLSGPACWLDRPNALLEVERRHAAGELSDDEAAMCKQWIFEGYYIAPGLIEAELLDRVWTAYEKAIAEGTIIAPAESRGPEDIHPGRTLDPHIPVPVLRELQQHPRILRISDVLFGRKTLPFQTIMGHKGSWQSPHSDTIHMTTYPLGYMLASWIAFEDVGTDCGPLEYYPRSHKLVPPLLSGELGIPPRAFKENMGVYSSRYEPTIRHYIDMLGLEPKYFLAKAGDVLFWHADLLHGGSPRKDLKLSRKAMVCHYFAQGAFTYHDLSGNATRLHKNGLYAPPAIDEHL</sequence>